<proteinExistence type="predicted"/>
<keyword evidence="3" id="KW-1185">Reference proteome</keyword>
<dbReference type="GO" id="GO:0043531">
    <property type="term" value="F:ADP binding"/>
    <property type="evidence" value="ECO:0007669"/>
    <property type="project" value="InterPro"/>
</dbReference>
<dbReference type="PANTHER" id="PTHR19338">
    <property type="entry name" value="TRANSLOCASE OF INNER MITOCHONDRIAL MEMBRANE 13 HOMOLOG"/>
    <property type="match status" value="1"/>
</dbReference>
<dbReference type="AlphaFoldDB" id="A0AAV5DEY8"/>
<reference evidence="2" key="1">
    <citation type="journal article" date="2018" name="DNA Res.">
        <title>Multiple hybrid de novo genome assembly of finger millet, an orphan allotetraploid crop.</title>
        <authorList>
            <person name="Hatakeyama M."/>
            <person name="Aluri S."/>
            <person name="Balachadran M.T."/>
            <person name="Sivarajan S.R."/>
            <person name="Patrignani A."/>
            <person name="Gruter S."/>
            <person name="Poveda L."/>
            <person name="Shimizu-Inatsugi R."/>
            <person name="Baeten J."/>
            <person name="Francoijs K.J."/>
            <person name="Nataraja K.N."/>
            <person name="Reddy Y.A.N."/>
            <person name="Phadnis S."/>
            <person name="Ravikumar R.L."/>
            <person name="Schlapbach R."/>
            <person name="Sreeman S.M."/>
            <person name="Shimizu K.K."/>
        </authorList>
    </citation>
    <scope>NUCLEOTIDE SEQUENCE</scope>
</reference>
<dbReference type="Pfam" id="PF00931">
    <property type="entry name" value="NB-ARC"/>
    <property type="match status" value="1"/>
</dbReference>
<comment type="caution">
    <text evidence="2">The sequence shown here is derived from an EMBL/GenBank/DDBJ whole genome shotgun (WGS) entry which is preliminary data.</text>
</comment>
<accession>A0AAV5DEY8</accession>
<protein>
    <recommendedName>
        <fullName evidence="1">NB-ARC domain-containing protein</fullName>
    </recommendedName>
</protein>
<reference evidence="2" key="2">
    <citation type="submission" date="2021-12" db="EMBL/GenBank/DDBJ databases">
        <title>Resequencing data analysis of finger millet.</title>
        <authorList>
            <person name="Hatakeyama M."/>
            <person name="Aluri S."/>
            <person name="Balachadran M.T."/>
            <person name="Sivarajan S.R."/>
            <person name="Poveda L."/>
            <person name="Shimizu-Inatsugi R."/>
            <person name="Schlapbach R."/>
            <person name="Sreeman S.M."/>
            <person name="Shimizu K.K."/>
        </authorList>
    </citation>
    <scope>NUCLEOTIDE SEQUENCE</scope>
</reference>
<feature type="domain" description="NB-ARC" evidence="1">
    <location>
        <begin position="230"/>
        <end position="285"/>
    </location>
</feature>
<dbReference type="SUPFAM" id="SSF52540">
    <property type="entry name" value="P-loop containing nucleoside triphosphate hydrolases"/>
    <property type="match status" value="1"/>
</dbReference>
<evidence type="ECO:0000313" key="3">
    <source>
        <dbReference type="Proteomes" id="UP001054889"/>
    </source>
</evidence>
<name>A0AAV5DEY8_ELECO</name>
<dbReference type="Gene3D" id="3.40.50.300">
    <property type="entry name" value="P-loop containing nucleotide triphosphate hydrolases"/>
    <property type="match status" value="1"/>
</dbReference>
<dbReference type="EMBL" id="BQKI01000016">
    <property type="protein sequence ID" value="GJN09493.1"/>
    <property type="molecule type" value="Genomic_DNA"/>
</dbReference>
<dbReference type="InterPro" id="IPR027417">
    <property type="entry name" value="P-loop_NTPase"/>
</dbReference>
<evidence type="ECO:0000259" key="1">
    <source>
        <dbReference type="Pfam" id="PF00931"/>
    </source>
</evidence>
<sequence>MDTAVVPATGVVNDGALLVWASNVGLGRKVEQLIAARRDLSSVLAEAQGKEIQNQTLLLHLREAWNRACSAKDLLCELDYYRIHGEMEQPDDKLLHGIVDQNFLLSAPGSDIKFSNNDIAEDASTEKVPVRNEGSATPTAEIIPYITNTMVVANTGTVSHYEILGKDISWEISEQIEECCRITGHVRKALELENLDYHIMQIHNSTKSDYRESSPYHTEPKVHGRDQERDFIISKLTNEESTTKKFSVIAITGHGGVGKTTLARLVFNNSVVSKHFGILLWVYVSAL</sequence>
<dbReference type="PANTHER" id="PTHR19338:SF60">
    <property type="entry name" value="NB-ARC DOMAIN-CONTAINING PROTEIN"/>
    <property type="match status" value="1"/>
</dbReference>
<dbReference type="Proteomes" id="UP001054889">
    <property type="component" value="Unassembled WGS sequence"/>
</dbReference>
<dbReference type="InterPro" id="IPR002182">
    <property type="entry name" value="NB-ARC"/>
</dbReference>
<organism evidence="2 3">
    <name type="scientific">Eleusine coracana subsp. coracana</name>
    <dbReference type="NCBI Taxonomy" id="191504"/>
    <lineage>
        <taxon>Eukaryota</taxon>
        <taxon>Viridiplantae</taxon>
        <taxon>Streptophyta</taxon>
        <taxon>Embryophyta</taxon>
        <taxon>Tracheophyta</taxon>
        <taxon>Spermatophyta</taxon>
        <taxon>Magnoliopsida</taxon>
        <taxon>Liliopsida</taxon>
        <taxon>Poales</taxon>
        <taxon>Poaceae</taxon>
        <taxon>PACMAD clade</taxon>
        <taxon>Chloridoideae</taxon>
        <taxon>Cynodonteae</taxon>
        <taxon>Eleusininae</taxon>
        <taxon>Eleusine</taxon>
    </lineage>
</organism>
<gene>
    <name evidence="2" type="primary">ga27506</name>
    <name evidence="2" type="ORF">PR202_ga27506</name>
</gene>
<evidence type="ECO:0000313" key="2">
    <source>
        <dbReference type="EMBL" id="GJN09493.1"/>
    </source>
</evidence>